<dbReference type="AlphaFoldDB" id="A0A0F9M0C9"/>
<name>A0A0F9M0C9_9ZZZZ</name>
<proteinExistence type="predicted"/>
<keyword evidence="1" id="KW-1133">Transmembrane helix</keyword>
<protein>
    <submittedName>
        <fullName evidence="2">Uncharacterized protein</fullName>
    </submittedName>
</protein>
<reference evidence="2" key="1">
    <citation type="journal article" date="2015" name="Nature">
        <title>Complex archaea that bridge the gap between prokaryotes and eukaryotes.</title>
        <authorList>
            <person name="Spang A."/>
            <person name="Saw J.H."/>
            <person name="Jorgensen S.L."/>
            <person name="Zaremba-Niedzwiedzka K."/>
            <person name="Martijn J."/>
            <person name="Lind A.E."/>
            <person name="van Eijk R."/>
            <person name="Schleper C."/>
            <person name="Guy L."/>
            <person name="Ettema T.J."/>
        </authorList>
    </citation>
    <scope>NUCLEOTIDE SEQUENCE</scope>
</reference>
<dbReference type="EMBL" id="LAZR01005329">
    <property type="protein sequence ID" value="KKN00830.1"/>
    <property type="molecule type" value="Genomic_DNA"/>
</dbReference>
<evidence type="ECO:0000313" key="2">
    <source>
        <dbReference type="EMBL" id="KKN00830.1"/>
    </source>
</evidence>
<feature type="transmembrane region" description="Helical" evidence="1">
    <location>
        <begin position="200"/>
        <end position="221"/>
    </location>
</feature>
<accession>A0A0F9M0C9</accession>
<sequence length="230" mass="24429">MKKTKLISLVILSALLFGIVGSAVAYQEYVYRWKDNGSGNEHGGCHDSDLTIESAAGSLTLTINETGNLSPGQAFTLDVIVNNFTEATVDPYVRSGKGRVTLGVPGYMGDNAKFTSSLSHQTLNRGESLDPWGSYNDTTDNEFMLYAPIANGTYHLWAVVIAGINQTSDNHAEDAPLTYLEDSITIIVVAPAAGGDGGTIPGGILAITIGSVFVVTLVVVVKKKNKMKKD</sequence>
<keyword evidence="1" id="KW-0812">Transmembrane</keyword>
<evidence type="ECO:0000256" key="1">
    <source>
        <dbReference type="SAM" id="Phobius"/>
    </source>
</evidence>
<keyword evidence="1" id="KW-0472">Membrane</keyword>
<gene>
    <name evidence="2" type="ORF">LCGC14_1133860</name>
</gene>
<comment type="caution">
    <text evidence="2">The sequence shown here is derived from an EMBL/GenBank/DDBJ whole genome shotgun (WGS) entry which is preliminary data.</text>
</comment>
<organism evidence="2">
    <name type="scientific">marine sediment metagenome</name>
    <dbReference type="NCBI Taxonomy" id="412755"/>
    <lineage>
        <taxon>unclassified sequences</taxon>
        <taxon>metagenomes</taxon>
        <taxon>ecological metagenomes</taxon>
    </lineage>
</organism>